<dbReference type="Proteomes" id="UP000747110">
    <property type="component" value="Unassembled WGS sequence"/>
</dbReference>
<gene>
    <name evidence="2" type="ORF">Vretifemale_19147</name>
</gene>
<feature type="compositionally biased region" description="Low complexity" evidence="1">
    <location>
        <begin position="304"/>
        <end position="315"/>
    </location>
</feature>
<feature type="compositionally biased region" description="Low complexity" evidence="1">
    <location>
        <begin position="1057"/>
        <end position="1067"/>
    </location>
</feature>
<accession>A0A8J4FYS7</accession>
<comment type="caution">
    <text evidence="2">The sequence shown here is derived from an EMBL/GenBank/DDBJ whole genome shotgun (WGS) entry which is preliminary data.</text>
</comment>
<evidence type="ECO:0000313" key="2">
    <source>
        <dbReference type="EMBL" id="GIL91542.1"/>
    </source>
</evidence>
<feature type="region of interest" description="Disordered" evidence="1">
    <location>
        <begin position="988"/>
        <end position="1017"/>
    </location>
</feature>
<feature type="region of interest" description="Disordered" evidence="1">
    <location>
        <begin position="716"/>
        <end position="736"/>
    </location>
</feature>
<feature type="region of interest" description="Disordered" evidence="1">
    <location>
        <begin position="187"/>
        <end position="241"/>
    </location>
</feature>
<proteinExistence type="predicted"/>
<sequence>MNSSLNPLEETLGDRQWSTIHSLILEHVGSILERGFTGDVLRARLACKHWHSCLTRNVTRLTLYAGAVPLPTVRTSVVKCQPPQERSAQTRAQELQEQHQYQHQHQHPIAKPAQTLTTTSTRQSSGAPLAQSYSRHVHLIPSFAPTVRHVTIHGQTCDLNGLRLLAHSLPSLTSLSLAISATYTATPPPQLQPMQPALSTKASDPDAASRTLTAGSSSQAPLPATAASSPADTDAAPSSAMAEAAAACSEYPSPTEGRWPPAPPLLEKLWIQVHDDVPPDVLRHLLLQSPASDTASPLPPPPQLKQQQQEQQQQQVLALKDTSMTCFLTSESGALEVAERGCGGTNIRPRGEGEACLARTPPQWCWPGAVLPLRELGLLPRLDADSCSAASDRLPAVPFIDLSPLLDPRLAGVTHLIVPPMTNRRREPPQSPPPQQQQPHGGEVDLWQLDWDAPPAMFRMQQVVGRLTQLRSLTVLEQVELLDYRHCLSALTNLRALHLPKGVFCEYATDLRHLMTLSLLETLELNFTIEWWIYAADLCVLSSLAHLRHLKLAVDYGLDVTCAPMPDLDEDDADMNELAAWYEPDDIPDPDLISASVMHLHRRDPAAAAAAYAATATNSAVGGSGGGGSGGGGRERLDTEEDVARALAAAWGCARGVERRALCSKENDPGDGDDWRVPLGCLTQLRRLELRLVNGGGRHLAEAMCAARWLTGGQRRPVGGDDGVASADDHETGEGASLTLQDAPAAAFLDVPYWYKMATGAAAGDTADASLEASFMQLPRPHNTPWPRRVFLAPPLVSLHLGAGRWLQLMHAHILCLGLMTHLRSLELSFVVVTPSSAASPHECTTAEPKDESESRCCSGNGIESYTRNPLLVLKRLRSLRELRIRTKQLWSAADVLLSLGGDGSDSMASEGSSSDGGDGRALLDVSAPMDDGIVQAWLEGMPLLHTLALRGVGWLGDRALTALGRHSSLRSLELWLKVPPVLPSYATDKRQFAERSSTSPRGIDNGGSRGPGGGAQGMSRIGYGSYYGLRTAFTGCGGASGSGVVTPLGSSPPGPGNQLPGLNSPGWADPAAHLDRAIGGKTDGSMPALAPAGGVGTFGSAERMSLPELARDRVATRSGDAGAWREKLLARGIEGRPEMLADVPYFVRPHHLPPSLAYLDLTNAAFSAEWAYVGNSSGAAFAQLPFCGGATSTGSSHVDGADGRTLSDPWDGTARPVPRLVSLKLVRRPPKYRRLLGRDTAGDAAPGAAPAAAASILDPTRLTDWHLVFLTACQPTLAHLQLHDTDAGSGAGDAAKLHYRALAHLGSQLSCLESLTLRVGNRLRWRAQEALFCSLPEGLRRLHLYAAHMYCEAVAMATRLVHLSSLKVIGYTDPAYVEALFAAGEEVSQHLPACSVLLWHRDVDDLPEQDHL</sequence>
<feature type="region of interest" description="Disordered" evidence="1">
    <location>
        <begin position="421"/>
        <end position="441"/>
    </location>
</feature>
<organism evidence="2 3">
    <name type="scientific">Volvox reticuliferus</name>
    <dbReference type="NCBI Taxonomy" id="1737510"/>
    <lineage>
        <taxon>Eukaryota</taxon>
        <taxon>Viridiplantae</taxon>
        <taxon>Chlorophyta</taxon>
        <taxon>core chlorophytes</taxon>
        <taxon>Chlorophyceae</taxon>
        <taxon>CS clade</taxon>
        <taxon>Chlamydomonadales</taxon>
        <taxon>Volvocaceae</taxon>
        <taxon>Volvox</taxon>
    </lineage>
</organism>
<evidence type="ECO:0000313" key="3">
    <source>
        <dbReference type="Proteomes" id="UP000747110"/>
    </source>
</evidence>
<dbReference type="EMBL" id="BNCP01000066">
    <property type="protein sequence ID" value="GIL91542.1"/>
    <property type="molecule type" value="Genomic_DNA"/>
</dbReference>
<protein>
    <submittedName>
        <fullName evidence="2">Uncharacterized protein</fullName>
    </submittedName>
</protein>
<feature type="compositionally biased region" description="Gly residues" evidence="1">
    <location>
        <begin position="1005"/>
        <end position="1017"/>
    </location>
</feature>
<dbReference type="OrthoDB" id="552821at2759"/>
<dbReference type="SUPFAM" id="SSF52047">
    <property type="entry name" value="RNI-like"/>
    <property type="match status" value="1"/>
</dbReference>
<feature type="compositionally biased region" description="Low complexity" evidence="1">
    <location>
        <begin position="216"/>
        <end position="241"/>
    </location>
</feature>
<evidence type="ECO:0000256" key="1">
    <source>
        <dbReference type="SAM" id="MobiDB-lite"/>
    </source>
</evidence>
<feature type="region of interest" description="Disordered" evidence="1">
    <location>
        <begin position="1047"/>
        <end position="1081"/>
    </location>
</feature>
<feature type="region of interest" description="Disordered" evidence="1">
    <location>
        <begin position="291"/>
        <end position="315"/>
    </location>
</feature>
<keyword evidence="3" id="KW-1185">Reference proteome</keyword>
<name>A0A8J4FYS7_9CHLO</name>
<reference evidence="2" key="1">
    <citation type="journal article" date="2021" name="Proc. Natl. Acad. Sci. U.S.A.">
        <title>Three genomes in the algal genus Volvox reveal the fate of a haploid sex-determining region after a transition to homothallism.</title>
        <authorList>
            <person name="Yamamoto K."/>
            <person name="Hamaji T."/>
            <person name="Kawai-Toyooka H."/>
            <person name="Matsuzaki R."/>
            <person name="Takahashi F."/>
            <person name="Nishimura Y."/>
            <person name="Kawachi M."/>
            <person name="Noguchi H."/>
            <person name="Minakuchi Y."/>
            <person name="Umen J.G."/>
            <person name="Toyoda A."/>
            <person name="Nozaki H."/>
        </authorList>
    </citation>
    <scope>NUCLEOTIDE SEQUENCE</scope>
    <source>
        <strain evidence="2">NIES-3786</strain>
    </source>
</reference>
<feature type="region of interest" description="Disordered" evidence="1">
    <location>
        <begin position="84"/>
        <end position="109"/>
    </location>
</feature>